<dbReference type="SUPFAM" id="SSF53098">
    <property type="entry name" value="Ribonuclease H-like"/>
    <property type="match status" value="1"/>
</dbReference>
<evidence type="ECO:0000256" key="10">
    <source>
        <dbReference type="ARBA" id="ARBA00022918"/>
    </source>
</evidence>
<keyword evidence="8" id="KW-0694">RNA-binding</keyword>
<feature type="region of interest" description="Disordered" evidence="15">
    <location>
        <begin position="338"/>
        <end position="404"/>
    </location>
</feature>
<evidence type="ECO:0000256" key="4">
    <source>
        <dbReference type="ARBA" id="ARBA00022723"/>
    </source>
</evidence>
<evidence type="ECO:0000256" key="3">
    <source>
        <dbReference type="ARBA" id="ARBA00022722"/>
    </source>
</evidence>
<dbReference type="GO" id="GO:0003887">
    <property type="term" value="F:DNA-directed DNA polymerase activity"/>
    <property type="evidence" value="ECO:0007669"/>
    <property type="project" value="UniProtKB-KW"/>
</dbReference>
<keyword evidence="18" id="KW-1185">Reference proteome</keyword>
<organism evidence="17 18">
    <name type="scientific">Candolleomyces aberdarensis</name>
    <dbReference type="NCBI Taxonomy" id="2316362"/>
    <lineage>
        <taxon>Eukaryota</taxon>
        <taxon>Fungi</taxon>
        <taxon>Dikarya</taxon>
        <taxon>Basidiomycota</taxon>
        <taxon>Agaricomycotina</taxon>
        <taxon>Agaricomycetes</taxon>
        <taxon>Agaricomycetidae</taxon>
        <taxon>Agaricales</taxon>
        <taxon>Agaricineae</taxon>
        <taxon>Psathyrellaceae</taxon>
        <taxon>Candolleomyces</taxon>
    </lineage>
</organism>
<gene>
    <name evidence="17" type="ORF">EST38_g7545</name>
</gene>
<dbReference type="AlphaFoldDB" id="A0A4Q2DH23"/>
<dbReference type="Gene3D" id="3.30.420.10">
    <property type="entry name" value="Ribonuclease H-like superfamily/Ribonuclease H"/>
    <property type="match status" value="1"/>
</dbReference>
<protein>
    <recommendedName>
        <fullName evidence="16">Integrase catalytic domain-containing protein</fullName>
    </recommendedName>
</protein>
<keyword evidence="7" id="KW-0460">Magnesium</keyword>
<keyword evidence="2" id="KW-0548">Nucleotidyltransferase</keyword>
<keyword evidence="9" id="KW-0229">DNA integration</keyword>
<evidence type="ECO:0000256" key="6">
    <source>
        <dbReference type="ARBA" id="ARBA00022801"/>
    </source>
</evidence>
<keyword evidence="11" id="KW-0239">DNA-directed DNA polymerase</keyword>
<comment type="catalytic activity">
    <reaction evidence="13">
        <text>DNA(n) + a 2'-deoxyribonucleoside 5'-triphosphate = DNA(n+1) + diphosphate</text>
        <dbReference type="Rhea" id="RHEA:22508"/>
        <dbReference type="Rhea" id="RHEA-COMP:17339"/>
        <dbReference type="Rhea" id="RHEA-COMP:17340"/>
        <dbReference type="ChEBI" id="CHEBI:33019"/>
        <dbReference type="ChEBI" id="CHEBI:61560"/>
        <dbReference type="ChEBI" id="CHEBI:173112"/>
        <dbReference type="EC" id="2.7.7.49"/>
    </reaction>
</comment>
<evidence type="ECO:0000256" key="8">
    <source>
        <dbReference type="ARBA" id="ARBA00022884"/>
    </source>
</evidence>
<sequence length="437" mass="48283">MHFIHNSATLFRARITPNSAAYIDGTTICASETACAITTRPIELHLWHEHLCQHNSADIQKLISNGLATGITLSSSVKRDPICEPCLAGKMHSSPFPSTGHRASARLDLIHSDLCGPLSVSTPEGYHYWCVFIDDHTRYRVVVLLKRKSDTFNAFKLFKALAENQLGRKIKALHDDKGGEYMYNEFNSFCDDSGILRTHTARNRPQQNGDAERANRTMLEDVTAMLAQDNLPARFWGRCLATQKDNRKKLESHMQKCIFVGYPPDYSAWTFHNLVTKEFIISECAEFDERVFPGLSTNETTPSARLRLLETLASQPAPPNSIPLSIAPEDSDASQTLLPRLNTLPTPPVAHSNPPSPAASPATAPFLDLPPPPPAVPPPAPQPPAPLVPPAPPATLRRSQRDVKKPGEWYLPRVHTSVLSALHLSLFSSTSQFAFPI</sequence>
<feature type="compositionally biased region" description="Low complexity" evidence="15">
    <location>
        <begin position="338"/>
        <end position="367"/>
    </location>
</feature>
<dbReference type="GO" id="GO:0003723">
    <property type="term" value="F:RNA binding"/>
    <property type="evidence" value="ECO:0007669"/>
    <property type="project" value="UniProtKB-KW"/>
</dbReference>
<dbReference type="InterPro" id="IPR012337">
    <property type="entry name" value="RNaseH-like_sf"/>
</dbReference>
<dbReference type="Pfam" id="PF13976">
    <property type="entry name" value="gag_pre-integrs"/>
    <property type="match status" value="1"/>
</dbReference>
<dbReference type="Proteomes" id="UP000290288">
    <property type="component" value="Unassembled WGS sequence"/>
</dbReference>
<dbReference type="GO" id="GO:0006310">
    <property type="term" value="P:DNA recombination"/>
    <property type="evidence" value="ECO:0007669"/>
    <property type="project" value="UniProtKB-KW"/>
</dbReference>
<dbReference type="InterPro" id="IPR039537">
    <property type="entry name" value="Retrotran_Ty1/copia-like"/>
</dbReference>
<dbReference type="PANTHER" id="PTHR42648:SF11">
    <property type="entry name" value="TRANSPOSON TY4-P GAG-POL POLYPROTEIN"/>
    <property type="match status" value="1"/>
</dbReference>
<dbReference type="PANTHER" id="PTHR42648">
    <property type="entry name" value="TRANSPOSASE, PUTATIVE-RELATED"/>
    <property type="match status" value="1"/>
</dbReference>
<dbReference type="InterPro" id="IPR057670">
    <property type="entry name" value="SH3_retrovirus"/>
</dbReference>
<keyword evidence="10" id="KW-0695">RNA-directed DNA polymerase</keyword>
<accession>A0A4Q2DH23</accession>
<evidence type="ECO:0000313" key="17">
    <source>
        <dbReference type="EMBL" id="RXW18306.1"/>
    </source>
</evidence>
<evidence type="ECO:0000256" key="13">
    <source>
        <dbReference type="ARBA" id="ARBA00048173"/>
    </source>
</evidence>
<reference evidence="17 18" key="1">
    <citation type="submission" date="2019-01" db="EMBL/GenBank/DDBJ databases">
        <title>Draft genome sequence of Psathyrella aberdarensis IHI B618.</title>
        <authorList>
            <person name="Buettner E."/>
            <person name="Kellner H."/>
        </authorList>
    </citation>
    <scope>NUCLEOTIDE SEQUENCE [LARGE SCALE GENOMIC DNA]</scope>
    <source>
        <strain evidence="17 18">IHI B618</strain>
    </source>
</reference>
<dbReference type="Pfam" id="PF00665">
    <property type="entry name" value="rve"/>
    <property type="match status" value="1"/>
</dbReference>
<evidence type="ECO:0000256" key="9">
    <source>
        <dbReference type="ARBA" id="ARBA00022908"/>
    </source>
</evidence>
<keyword evidence="11" id="KW-0808">Transferase</keyword>
<dbReference type="Pfam" id="PF25597">
    <property type="entry name" value="SH3_retrovirus"/>
    <property type="match status" value="1"/>
</dbReference>
<dbReference type="PROSITE" id="PS50994">
    <property type="entry name" value="INTEGRASE"/>
    <property type="match status" value="1"/>
</dbReference>
<name>A0A4Q2DH23_9AGAR</name>
<proteinExistence type="predicted"/>
<comment type="catalytic activity">
    <reaction evidence="14">
        <text>DNA(n) + a 2'-deoxyribonucleoside 5'-triphosphate = DNA(n+1) + diphosphate</text>
        <dbReference type="Rhea" id="RHEA:22508"/>
        <dbReference type="Rhea" id="RHEA-COMP:17339"/>
        <dbReference type="Rhea" id="RHEA-COMP:17340"/>
        <dbReference type="ChEBI" id="CHEBI:33019"/>
        <dbReference type="ChEBI" id="CHEBI:61560"/>
        <dbReference type="ChEBI" id="CHEBI:173112"/>
        <dbReference type="EC" id="2.7.7.7"/>
    </reaction>
</comment>
<evidence type="ECO:0000256" key="7">
    <source>
        <dbReference type="ARBA" id="ARBA00022842"/>
    </source>
</evidence>
<dbReference type="GO" id="GO:0015074">
    <property type="term" value="P:DNA integration"/>
    <property type="evidence" value="ECO:0007669"/>
    <property type="project" value="UniProtKB-KW"/>
</dbReference>
<dbReference type="EMBL" id="SDEE01000275">
    <property type="protein sequence ID" value="RXW18306.1"/>
    <property type="molecule type" value="Genomic_DNA"/>
</dbReference>
<keyword evidence="6" id="KW-0378">Hydrolase</keyword>
<evidence type="ECO:0000313" key="18">
    <source>
        <dbReference type="Proteomes" id="UP000290288"/>
    </source>
</evidence>
<dbReference type="GO" id="GO:0004519">
    <property type="term" value="F:endonuclease activity"/>
    <property type="evidence" value="ECO:0007669"/>
    <property type="project" value="UniProtKB-KW"/>
</dbReference>
<keyword evidence="3" id="KW-0540">Nuclease</keyword>
<evidence type="ECO:0000256" key="2">
    <source>
        <dbReference type="ARBA" id="ARBA00022695"/>
    </source>
</evidence>
<evidence type="ECO:0000259" key="16">
    <source>
        <dbReference type="PROSITE" id="PS50994"/>
    </source>
</evidence>
<comment type="caution">
    <text evidence="17">The sequence shown here is derived from an EMBL/GenBank/DDBJ whole genome shotgun (WGS) entry which is preliminary data.</text>
</comment>
<dbReference type="InterPro" id="IPR001584">
    <property type="entry name" value="Integrase_cat-core"/>
</dbReference>
<evidence type="ECO:0000256" key="14">
    <source>
        <dbReference type="ARBA" id="ARBA00049244"/>
    </source>
</evidence>
<evidence type="ECO:0000256" key="5">
    <source>
        <dbReference type="ARBA" id="ARBA00022759"/>
    </source>
</evidence>
<keyword evidence="4" id="KW-0479">Metal-binding</keyword>
<evidence type="ECO:0000256" key="15">
    <source>
        <dbReference type="SAM" id="MobiDB-lite"/>
    </source>
</evidence>
<evidence type="ECO:0000256" key="11">
    <source>
        <dbReference type="ARBA" id="ARBA00022932"/>
    </source>
</evidence>
<dbReference type="InterPro" id="IPR036397">
    <property type="entry name" value="RNaseH_sf"/>
</dbReference>
<dbReference type="GO" id="GO:0046872">
    <property type="term" value="F:metal ion binding"/>
    <property type="evidence" value="ECO:0007669"/>
    <property type="project" value="UniProtKB-KW"/>
</dbReference>
<dbReference type="STRING" id="2316362.A0A4Q2DH23"/>
<keyword evidence="5" id="KW-0255">Endonuclease</keyword>
<dbReference type="OrthoDB" id="7691805at2759"/>
<feature type="compositionally biased region" description="Pro residues" evidence="15">
    <location>
        <begin position="368"/>
        <end position="393"/>
    </location>
</feature>
<dbReference type="GO" id="GO:0005634">
    <property type="term" value="C:nucleus"/>
    <property type="evidence" value="ECO:0007669"/>
    <property type="project" value="UniProtKB-ARBA"/>
</dbReference>
<dbReference type="GO" id="GO:0003964">
    <property type="term" value="F:RNA-directed DNA polymerase activity"/>
    <property type="evidence" value="ECO:0007669"/>
    <property type="project" value="UniProtKB-KW"/>
</dbReference>
<feature type="domain" description="Integrase catalytic" evidence="16">
    <location>
        <begin position="91"/>
        <end position="310"/>
    </location>
</feature>
<evidence type="ECO:0000256" key="12">
    <source>
        <dbReference type="ARBA" id="ARBA00023172"/>
    </source>
</evidence>
<dbReference type="InterPro" id="IPR025724">
    <property type="entry name" value="GAG-pre-integrase_dom"/>
</dbReference>
<dbReference type="GO" id="GO:0032196">
    <property type="term" value="P:transposition"/>
    <property type="evidence" value="ECO:0007669"/>
    <property type="project" value="UniProtKB-KW"/>
</dbReference>
<keyword evidence="1" id="KW-0815">Transposition</keyword>
<keyword evidence="12" id="KW-0233">DNA recombination</keyword>
<dbReference type="GO" id="GO:0016787">
    <property type="term" value="F:hydrolase activity"/>
    <property type="evidence" value="ECO:0007669"/>
    <property type="project" value="UniProtKB-KW"/>
</dbReference>
<evidence type="ECO:0000256" key="1">
    <source>
        <dbReference type="ARBA" id="ARBA00022578"/>
    </source>
</evidence>